<dbReference type="CDD" id="cd00293">
    <property type="entry name" value="USP-like"/>
    <property type="match status" value="2"/>
</dbReference>
<evidence type="ECO:0000256" key="1">
    <source>
        <dbReference type="ARBA" id="ARBA00008791"/>
    </source>
</evidence>
<feature type="domain" description="UspA" evidence="2">
    <location>
        <begin position="163"/>
        <end position="291"/>
    </location>
</feature>
<feature type="domain" description="UspA" evidence="2">
    <location>
        <begin position="11"/>
        <end position="149"/>
    </location>
</feature>
<dbReference type="AlphaFoldDB" id="A0A255EI84"/>
<dbReference type="SUPFAM" id="SSF52402">
    <property type="entry name" value="Adenine nucleotide alpha hydrolases-like"/>
    <property type="match status" value="2"/>
</dbReference>
<name>A0A255EI84_9ACTN</name>
<comment type="caution">
    <text evidence="3">The sequence shown here is derived from an EMBL/GenBank/DDBJ whole genome shotgun (WGS) entry which is preliminary data.</text>
</comment>
<dbReference type="InterPro" id="IPR006015">
    <property type="entry name" value="Universal_stress_UspA"/>
</dbReference>
<dbReference type="Pfam" id="PF00582">
    <property type="entry name" value="Usp"/>
    <property type="match status" value="2"/>
</dbReference>
<sequence>MEVDVTENKPKQILVGTDGSPDAQRALLYAGRVALQSGHENARVRIVHAVDEAVLAGTWGVMYDLSGLEEAGNEILHAAMKIVQEAGVPADRIDAEVRLGRPAQVLVEASGDADLAVTGRRARSSIERLFVGSTSVALAASSHCPVIVLGQDQPSPTPPGAGVLVGVDPSGLSEQAIAFGHDWATRAEWGLTLLHVNRSQPSWLLGSMPSKEQSAAQSDASRGGVAALAERVGAQQAKIEVVQGDPADELIGRSADYGLLVLGAHRGNPNLVGGVIRGVLTHARCPVAVLPQG</sequence>
<gene>
    <name evidence="3" type="ORF">CGZ91_07240</name>
</gene>
<dbReference type="PANTHER" id="PTHR46268:SF6">
    <property type="entry name" value="UNIVERSAL STRESS PROTEIN UP12"/>
    <property type="match status" value="1"/>
</dbReference>
<dbReference type="EMBL" id="NMVJ01000006">
    <property type="protein sequence ID" value="OYN91239.1"/>
    <property type="molecule type" value="Genomic_DNA"/>
</dbReference>
<comment type="similarity">
    <text evidence="1">Belongs to the universal stress protein A family.</text>
</comment>
<evidence type="ECO:0000259" key="2">
    <source>
        <dbReference type="Pfam" id="PF00582"/>
    </source>
</evidence>
<keyword evidence="4" id="KW-1185">Reference proteome</keyword>
<dbReference type="OrthoDB" id="3174546at2"/>
<dbReference type="Proteomes" id="UP000216300">
    <property type="component" value="Unassembled WGS sequence"/>
</dbReference>
<dbReference type="PRINTS" id="PR01438">
    <property type="entry name" value="UNVRSLSTRESS"/>
</dbReference>
<proteinExistence type="inferred from homology"/>
<accession>A0A255EI84</accession>
<dbReference type="InterPro" id="IPR006016">
    <property type="entry name" value="UspA"/>
</dbReference>
<reference evidence="3 4" key="1">
    <citation type="submission" date="2017-07" db="EMBL/GenBank/DDBJ databases">
        <title>Draft whole genome sequences of clinical Proprionibacteriaceae strains.</title>
        <authorList>
            <person name="Bernier A.-M."/>
            <person name="Bernard K."/>
            <person name="Domingo M.-C."/>
        </authorList>
    </citation>
    <scope>NUCLEOTIDE SEQUENCE [LARGE SCALE GENOMIC DNA]</scope>
    <source>
        <strain evidence="3 4">NML 150081</strain>
    </source>
</reference>
<evidence type="ECO:0000313" key="4">
    <source>
        <dbReference type="Proteomes" id="UP000216300"/>
    </source>
</evidence>
<dbReference type="Gene3D" id="3.40.50.12370">
    <property type="match status" value="1"/>
</dbReference>
<organism evidence="3 4">
    <name type="scientific">Parenemella sanctibonifatiensis</name>
    <dbReference type="NCBI Taxonomy" id="2016505"/>
    <lineage>
        <taxon>Bacteria</taxon>
        <taxon>Bacillati</taxon>
        <taxon>Actinomycetota</taxon>
        <taxon>Actinomycetes</taxon>
        <taxon>Propionibacteriales</taxon>
        <taxon>Propionibacteriaceae</taxon>
        <taxon>Parenemella</taxon>
    </lineage>
</organism>
<protein>
    <recommendedName>
        <fullName evidence="2">UspA domain-containing protein</fullName>
    </recommendedName>
</protein>
<dbReference type="PANTHER" id="PTHR46268">
    <property type="entry name" value="STRESS RESPONSE PROTEIN NHAX"/>
    <property type="match status" value="1"/>
</dbReference>
<evidence type="ECO:0000313" key="3">
    <source>
        <dbReference type="EMBL" id="OYN91239.1"/>
    </source>
</evidence>